<keyword evidence="1" id="KW-1277">Toxin-antitoxin system</keyword>
<dbReference type="OrthoDB" id="7173315at2"/>
<dbReference type="AlphaFoldDB" id="A0A2V3UUS2"/>
<reference evidence="3 4" key="1">
    <citation type="submission" date="2018-05" db="EMBL/GenBank/DDBJ databases">
        <title>Genomic Encyclopedia of Type Strains, Phase IV (KMG-IV): sequencing the most valuable type-strain genomes for metagenomic binning, comparative biology and taxonomic classification.</title>
        <authorList>
            <person name="Goeker M."/>
        </authorList>
    </citation>
    <scope>NUCLEOTIDE SEQUENCE [LARGE SCALE GENOMIC DNA]</scope>
    <source>
        <strain evidence="3 4">DSM 3183</strain>
    </source>
</reference>
<evidence type="ECO:0000256" key="1">
    <source>
        <dbReference type="ARBA" id="ARBA00022649"/>
    </source>
</evidence>
<dbReference type="Gene3D" id="3.30.2310.20">
    <property type="entry name" value="RelE-like"/>
    <property type="match status" value="1"/>
</dbReference>
<organism evidence="3 4">
    <name type="scientific">Blastomonas natatoria</name>
    <dbReference type="NCBI Taxonomy" id="34015"/>
    <lineage>
        <taxon>Bacteria</taxon>
        <taxon>Pseudomonadati</taxon>
        <taxon>Pseudomonadota</taxon>
        <taxon>Alphaproteobacteria</taxon>
        <taxon>Sphingomonadales</taxon>
        <taxon>Sphingomonadaceae</taxon>
        <taxon>Blastomonas</taxon>
    </lineage>
</organism>
<name>A0A2V3UUS2_9SPHN</name>
<dbReference type="InterPro" id="IPR007712">
    <property type="entry name" value="RelE/ParE_toxin"/>
</dbReference>
<dbReference type="InterPro" id="IPR035093">
    <property type="entry name" value="RelE/ParE_toxin_dom_sf"/>
</dbReference>
<evidence type="ECO:0000313" key="3">
    <source>
        <dbReference type="EMBL" id="PXW72927.1"/>
    </source>
</evidence>
<gene>
    <name evidence="3" type="ORF">C7451_11148</name>
</gene>
<comment type="caution">
    <text evidence="3">The sequence shown here is derived from an EMBL/GenBank/DDBJ whole genome shotgun (WGS) entry which is preliminary data.</text>
</comment>
<accession>A0A2V3UUS2</accession>
<protein>
    <recommendedName>
        <fullName evidence="2">Toxin</fullName>
    </recommendedName>
</protein>
<dbReference type="RefSeq" id="WP_110299620.1">
    <property type="nucleotide sequence ID" value="NZ_QJJM01000011.1"/>
</dbReference>
<dbReference type="PIRSF" id="PIRSF029218">
    <property type="entry name" value="ParE"/>
    <property type="match status" value="1"/>
</dbReference>
<sequence length="95" mass="10836">MKSLAFLPAAEADIEAIWDYSADRWGEDQADRYTDDIRILCEAVARGDKSGRPVDVRPGLLKCRMASHMIYFRSEADRIVVVRLLHSAQDVERNL</sequence>
<comment type="similarity">
    <text evidence="2">Belongs to the RelE toxin family.</text>
</comment>
<dbReference type="InterPro" id="IPR028344">
    <property type="entry name" value="ParE1/4"/>
</dbReference>
<dbReference type="Proteomes" id="UP000248014">
    <property type="component" value="Unassembled WGS sequence"/>
</dbReference>
<keyword evidence="4" id="KW-1185">Reference proteome</keyword>
<evidence type="ECO:0000256" key="2">
    <source>
        <dbReference type="PIRNR" id="PIRNR029218"/>
    </source>
</evidence>
<evidence type="ECO:0000313" key="4">
    <source>
        <dbReference type="Proteomes" id="UP000248014"/>
    </source>
</evidence>
<proteinExistence type="inferred from homology"/>
<dbReference type="Pfam" id="PF05016">
    <property type="entry name" value="ParE_toxin"/>
    <property type="match status" value="1"/>
</dbReference>
<dbReference type="EMBL" id="QJJM01000011">
    <property type="protein sequence ID" value="PXW72927.1"/>
    <property type="molecule type" value="Genomic_DNA"/>
</dbReference>